<dbReference type="AlphaFoldDB" id="A0A0D6B9L6"/>
<evidence type="ECO:0000256" key="7">
    <source>
        <dbReference type="ARBA" id="ARBA00023136"/>
    </source>
</evidence>
<keyword evidence="6 9" id="KW-1133">Transmembrane helix</keyword>
<evidence type="ECO:0000259" key="10">
    <source>
        <dbReference type="Pfam" id="PF02397"/>
    </source>
</evidence>
<evidence type="ECO:0000256" key="1">
    <source>
        <dbReference type="ARBA" id="ARBA00004236"/>
    </source>
</evidence>
<dbReference type="GO" id="GO:0047360">
    <property type="term" value="F:undecaprenyl-phosphate galactose phosphotransferase activity"/>
    <property type="evidence" value="ECO:0007669"/>
    <property type="project" value="UniProtKB-EC"/>
</dbReference>
<keyword evidence="3" id="KW-1003">Cell membrane</keyword>
<dbReference type="EMBL" id="AP014803">
    <property type="protein sequence ID" value="BAQ71681.1"/>
    <property type="molecule type" value="Genomic_DNA"/>
</dbReference>
<comment type="subcellular location">
    <subcellularLocation>
        <location evidence="1">Cell membrane</location>
    </subcellularLocation>
</comment>
<protein>
    <submittedName>
        <fullName evidence="11">Undecaprenyl-phosphate galactose phosphotransferase</fullName>
        <ecNumber evidence="11">2.7.8.6</ecNumber>
    </submittedName>
</protein>
<keyword evidence="4 11" id="KW-0808">Transferase</keyword>
<gene>
    <name evidence="11" type="ORF">NHU_04568</name>
</gene>
<dbReference type="KEGG" id="rsu:NHU_04568"/>
<dbReference type="Proteomes" id="UP000064912">
    <property type="component" value="Plasmid Plasmid3"/>
</dbReference>
<dbReference type="EC" id="2.7.8.6" evidence="11"/>
<proteinExistence type="inferred from homology"/>
<dbReference type="PANTHER" id="PTHR30576:SF4">
    <property type="entry name" value="UNDECAPRENYL-PHOSPHATE GALACTOSE PHOSPHOTRANSFERASE"/>
    <property type="match status" value="1"/>
</dbReference>
<dbReference type="Pfam" id="PF02397">
    <property type="entry name" value="Bac_transf"/>
    <property type="match status" value="1"/>
</dbReference>
<name>A0A0D6B9L6_RHOSU</name>
<keyword evidence="5 9" id="KW-0812">Transmembrane</keyword>
<evidence type="ECO:0000256" key="5">
    <source>
        <dbReference type="ARBA" id="ARBA00022692"/>
    </source>
</evidence>
<comment type="similarity">
    <text evidence="2">Belongs to the bacterial sugar transferase family.</text>
</comment>
<evidence type="ECO:0000256" key="2">
    <source>
        <dbReference type="ARBA" id="ARBA00006464"/>
    </source>
</evidence>
<evidence type="ECO:0000256" key="4">
    <source>
        <dbReference type="ARBA" id="ARBA00022679"/>
    </source>
</evidence>
<evidence type="ECO:0000256" key="6">
    <source>
        <dbReference type="ARBA" id="ARBA00022989"/>
    </source>
</evidence>
<geneLocation type="plasmid" evidence="12">
    <name>Plasmid3 DNA</name>
</geneLocation>
<accession>A0A0D6B9L6</accession>
<keyword evidence="8" id="KW-0270">Exopolysaccharide synthesis</keyword>
<organism evidence="11 12">
    <name type="scientific">Rhodovulum sulfidophilum</name>
    <name type="common">Rhodobacter sulfidophilus</name>
    <dbReference type="NCBI Taxonomy" id="35806"/>
    <lineage>
        <taxon>Bacteria</taxon>
        <taxon>Pseudomonadati</taxon>
        <taxon>Pseudomonadota</taxon>
        <taxon>Alphaproteobacteria</taxon>
        <taxon>Rhodobacterales</taxon>
        <taxon>Paracoccaceae</taxon>
        <taxon>Rhodovulum</taxon>
    </lineage>
</organism>
<keyword evidence="11" id="KW-0614">Plasmid</keyword>
<evidence type="ECO:0000313" key="12">
    <source>
        <dbReference type="Proteomes" id="UP000064912"/>
    </source>
</evidence>
<dbReference type="PANTHER" id="PTHR30576">
    <property type="entry name" value="COLANIC BIOSYNTHESIS UDP-GLUCOSE LIPID CARRIER TRANSFERASE"/>
    <property type="match status" value="1"/>
</dbReference>
<reference evidence="11 12" key="1">
    <citation type="submission" date="2015-02" db="EMBL/GenBank/DDBJ databases">
        <title>Genome sequene of Rhodovulum sulfidophilum DSM 2351.</title>
        <authorList>
            <person name="Nagao N."/>
        </authorList>
    </citation>
    <scope>NUCLEOTIDE SEQUENCE [LARGE SCALE GENOMIC DNA]</scope>
    <source>
        <strain evidence="11 12">DSM 2351</strain>
        <plasmid evidence="12">Plasmid Plasmid3 DNA</plasmid>
    </source>
</reference>
<dbReference type="InterPro" id="IPR003362">
    <property type="entry name" value="Bact_transf"/>
</dbReference>
<keyword evidence="7 9" id="KW-0472">Membrane</keyword>
<evidence type="ECO:0000256" key="8">
    <source>
        <dbReference type="ARBA" id="ARBA00023169"/>
    </source>
</evidence>
<sequence>MTLYLTDLNADASARPVLGAFSVRSAAAGWGAYRKVFKRIVDLTLVLLSAPFSVPLIALLALMVALDGHNPFYTQLRVGRNGRYFRIWKLRSMVPDADRILEAYLASNPAARREWNATQKLRHDPRITRIGRVLRKLSLDELPQLFNVANGTMSLVGPRPMMVKQQLFYPGQAYYRLRPGITGLWQVSDRNDCDFVGRVDYDEIYDRDMSLRTDLDVLFKTVSVVVRATGC</sequence>
<evidence type="ECO:0000256" key="9">
    <source>
        <dbReference type="SAM" id="Phobius"/>
    </source>
</evidence>
<dbReference type="GO" id="GO:0005886">
    <property type="term" value="C:plasma membrane"/>
    <property type="evidence" value="ECO:0007669"/>
    <property type="project" value="UniProtKB-SubCell"/>
</dbReference>
<dbReference type="PATRIC" id="fig|35806.4.peg.4687"/>
<feature type="transmembrane region" description="Helical" evidence="9">
    <location>
        <begin position="45"/>
        <end position="66"/>
    </location>
</feature>
<evidence type="ECO:0000313" key="11">
    <source>
        <dbReference type="EMBL" id="BAQ71681.1"/>
    </source>
</evidence>
<evidence type="ECO:0000256" key="3">
    <source>
        <dbReference type="ARBA" id="ARBA00022475"/>
    </source>
</evidence>
<dbReference type="GO" id="GO:0000271">
    <property type="term" value="P:polysaccharide biosynthetic process"/>
    <property type="evidence" value="ECO:0007669"/>
    <property type="project" value="UniProtKB-KW"/>
</dbReference>
<feature type="domain" description="Bacterial sugar transferase" evidence="10">
    <location>
        <begin position="38"/>
        <end position="226"/>
    </location>
</feature>